<feature type="compositionally biased region" description="Low complexity" evidence="1">
    <location>
        <begin position="10"/>
        <end position="24"/>
    </location>
</feature>
<gene>
    <name evidence="2" type="ORF">Pmani_019872</name>
</gene>
<evidence type="ECO:0000313" key="2">
    <source>
        <dbReference type="EMBL" id="KAK4308436.1"/>
    </source>
</evidence>
<proteinExistence type="predicted"/>
<organism evidence="2 3">
    <name type="scientific">Petrolisthes manimaculis</name>
    <dbReference type="NCBI Taxonomy" id="1843537"/>
    <lineage>
        <taxon>Eukaryota</taxon>
        <taxon>Metazoa</taxon>
        <taxon>Ecdysozoa</taxon>
        <taxon>Arthropoda</taxon>
        <taxon>Crustacea</taxon>
        <taxon>Multicrustacea</taxon>
        <taxon>Malacostraca</taxon>
        <taxon>Eumalacostraca</taxon>
        <taxon>Eucarida</taxon>
        <taxon>Decapoda</taxon>
        <taxon>Pleocyemata</taxon>
        <taxon>Anomura</taxon>
        <taxon>Galatheoidea</taxon>
        <taxon>Porcellanidae</taxon>
        <taxon>Petrolisthes</taxon>
    </lineage>
</organism>
<evidence type="ECO:0000256" key="1">
    <source>
        <dbReference type="SAM" id="MobiDB-lite"/>
    </source>
</evidence>
<feature type="region of interest" description="Disordered" evidence="1">
    <location>
        <begin position="1"/>
        <end position="34"/>
    </location>
</feature>
<sequence length="177" mass="18715">MKTTQPMDVHPTPTTTTSSHTHPSPSYPHPPHHKFSHLVLIGEVVWPHDTHQSGHNTGTCAPPGLSTLTDDVSTNFSSFSLLHIVPTTPTIFPGTSTPPPSSQAPPPPHPHLPRQLQLYQSPPSTQATPPTLPSTQATPPPPPSSPLPSLFSGTSTSQSPSFSPAPSPLPPPPLLRQ</sequence>
<accession>A0AAE1U556</accession>
<name>A0AAE1U556_9EUCA</name>
<feature type="compositionally biased region" description="Pro residues" evidence="1">
    <location>
        <begin position="163"/>
        <end position="177"/>
    </location>
</feature>
<protein>
    <submittedName>
        <fullName evidence="2">Uncharacterized protein</fullName>
    </submittedName>
</protein>
<dbReference type="EMBL" id="JAWZYT010001895">
    <property type="protein sequence ID" value="KAK4308436.1"/>
    <property type="molecule type" value="Genomic_DNA"/>
</dbReference>
<dbReference type="Proteomes" id="UP001292094">
    <property type="component" value="Unassembled WGS sequence"/>
</dbReference>
<reference evidence="2" key="1">
    <citation type="submission" date="2023-11" db="EMBL/GenBank/DDBJ databases">
        <title>Genome assemblies of two species of porcelain crab, Petrolisthes cinctipes and Petrolisthes manimaculis (Anomura: Porcellanidae).</title>
        <authorList>
            <person name="Angst P."/>
        </authorList>
    </citation>
    <scope>NUCLEOTIDE SEQUENCE</scope>
    <source>
        <strain evidence="2">PB745_02</strain>
        <tissue evidence="2">Gill</tissue>
    </source>
</reference>
<dbReference type="AlphaFoldDB" id="A0AAE1U556"/>
<keyword evidence="3" id="KW-1185">Reference proteome</keyword>
<feature type="compositionally biased region" description="Pro residues" evidence="1">
    <location>
        <begin position="96"/>
        <end position="110"/>
    </location>
</feature>
<comment type="caution">
    <text evidence="2">The sequence shown here is derived from an EMBL/GenBank/DDBJ whole genome shotgun (WGS) entry which is preliminary data.</text>
</comment>
<feature type="compositionally biased region" description="Low complexity" evidence="1">
    <location>
        <begin position="120"/>
        <end position="137"/>
    </location>
</feature>
<feature type="compositionally biased region" description="Low complexity" evidence="1">
    <location>
        <begin position="147"/>
        <end position="162"/>
    </location>
</feature>
<evidence type="ECO:0000313" key="3">
    <source>
        <dbReference type="Proteomes" id="UP001292094"/>
    </source>
</evidence>
<feature type="region of interest" description="Disordered" evidence="1">
    <location>
        <begin position="90"/>
        <end position="177"/>
    </location>
</feature>